<keyword evidence="2" id="KW-0732">Signal</keyword>
<dbReference type="EMBL" id="SMKV01000051">
    <property type="protein sequence ID" value="TDC87752.1"/>
    <property type="molecule type" value="Genomic_DNA"/>
</dbReference>
<dbReference type="Proteomes" id="UP000294744">
    <property type="component" value="Unassembled WGS sequence"/>
</dbReference>
<evidence type="ECO:0000313" key="3">
    <source>
        <dbReference type="EMBL" id="TDC87752.1"/>
    </source>
</evidence>
<evidence type="ECO:0000313" key="4">
    <source>
        <dbReference type="Proteomes" id="UP000294744"/>
    </source>
</evidence>
<gene>
    <name evidence="3" type="ORF">E1161_25195</name>
</gene>
<organism evidence="3 4">
    <name type="scientific">Saccharopolyspora aridisoli</name>
    <dbReference type="NCBI Taxonomy" id="2530385"/>
    <lineage>
        <taxon>Bacteria</taxon>
        <taxon>Bacillati</taxon>
        <taxon>Actinomycetota</taxon>
        <taxon>Actinomycetes</taxon>
        <taxon>Pseudonocardiales</taxon>
        <taxon>Pseudonocardiaceae</taxon>
        <taxon>Saccharopolyspora</taxon>
    </lineage>
</organism>
<evidence type="ECO:0000256" key="1">
    <source>
        <dbReference type="SAM" id="MobiDB-lite"/>
    </source>
</evidence>
<sequence length="126" mass="14144">MRGTAWQITRVGLFLLFAVVLAALGPTDAALAGQAKSATTNEHKPDPKEHRDGEKLRERLPSPATHRRTQLRHERDRDLFLGASRWMAADFEVLIRSAAFPSIGTDTHHAHGRLRHSPAMLQVMRH</sequence>
<proteinExistence type="predicted"/>
<protein>
    <submittedName>
        <fullName evidence="3">Uncharacterized protein</fullName>
    </submittedName>
</protein>
<feature type="signal peptide" evidence="2">
    <location>
        <begin position="1"/>
        <end position="22"/>
    </location>
</feature>
<evidence type="ECO:0000256" key="2">
    <source>
        <dbReference type="SAM" id="SignalP"/>
    </source>
</evidence>
<keyword evidence="4" id="KW-1185">Reference proteome</keyword>
<feature type="chain" id="PRO_5039147792" evidence="2">
    <location>
        <begin position="23"/>
        <end position="126"/>
    </location>
</feature>
<reference evidence="3 4" key="1">
    <citation type="submission" date="2019-03" db="EMBL/GenBank/DDBJ databases">
        <title>Draft genome sequences of novel Actinobacteria.</title>
        <authorList>
            <person name="Sahin N."/>
            <person name="Ay H."/>
            <person name="Saygin H."/>
        </authorList>
    </citation>
    <scope>NUCLEOTIDE SEQUENCE [LARGE SCALE GENOMIC DNA]</scope>
    <source>
        <strain evidence="3 4">16K404</strain>
    </source>
</reference>
<comment type="caution">
    <text evidence="3">The sequence shown here is derived from an EMBL/GenBank/DDBJ whole genome shotgun (WGS) entry which is preliminary data.</text>
</comment>
<dbReference type="RefSeq" id="WP_132627220.1">
    <property type="nucleotide sequence ID" value="NZ_SMKV01000051.1"/>
</dbReference>
<accession>A0A4R4UGK0</accession>
<dbReference type="AlphaFoldDB" id="A0A4R4UGK0"/>
<feature type="region of interest" description="Disordered" evidence="1">
    <location>
        <begin position="32"/>
        <end position="74"/>
    </location>
</feature>
<name>A0A4R4UGK0_9PSEU</name>
<dbReference type="OrthoDB" id="3692832at2"/>
<feature type="compositionally biased region" description="Basic and acidic residues" evidence="1">
    <location>
        <begin position="41"/>
        <end position="60"/>
    </location>
</feature>